<comment type="similarity">
    <text evidence="1">Belongs to the D-alanine--D-alanine ligase family.</text>
</comment>
<proteinExistence type="inferred from homology"/>
<dbReference type="SUPFAM" id="SSF56059">
    <property type="entry name" value="Glutathione synthetase ATP-binding domain-like"/>
    <property type="match status" value="1"/>
</dbReference>
<organism evidence="6 7">
    <name type="scientific">Lophiotrema nucula</name>
    <dbReference type="NCBI Taxonomy" id="690887"/>
    <lineage>
        <taxon>Eukaryota</taxon>
        <taxon>Fungi</taxon>
        <taxon>Dikarya</taxon>
        <taxon>Ascomycota</taxon>
        <taxon>Pezizomycotina</taxon>
        <taxon>Dothideomycetes</taxon>
        <taxon>Pleosporomycetidae</taxon>
        <taxon>Pleosporales</taxon>
        <taxon>Lophiotremataceae</taxon>
        <taxon>Lophiotrema</taxon>
    </lineage>
</organism>
<dbReference type="EMBL" id="ML977311">
    <property type="protein sequence ID" value="KAF2122082.1"/>
    <property type="molecule type" value="Genomic_DNA"/>
</dbReference>
<evidence type="ECO:0000259" key="5">
    <source>
        <dbReference type="PROSITE" id="PS50975"/>
    </source>
</evidence>
<dbReference type="Pfam" id="PF07478">
    <property type="entry name" value="Dala_Dala_lig_C"/>
    <property type="match status" value="1"/>
</dbReference>
<dbReference type="GO" id="GO:0005524">
    <property type="term" value="F:ATP binding"/>
    <property type="evidence" value="ECO:0007669"/>
    <property type="project" value="UniProtKB-UniRule"/>
</dbReference>
<evidence type="ECO:0000313" key="7">
    <source>
        <dbReference type="Proteomes" id="UP000799770"/>
    </source>
</evidence>
<feature type="domain" description="ATP-grasp" evidence="5">
    <location>
        <begin position="124"/>
        <end position="349"/>
    </location>
</feature>
<protein>
    <recommendedName>
        <fullName evidence="5">ATP-grasp domain-containing protein</fullName>
    </recommendedName>
</protein>
<feature type="region of interest" description="Disordered" evidence="4">
    <location>
        <begin position="365"/>
        <end position="388"/>
    </location>
</feature>
<dbReference type="AlphaFoldDB" id="A0A6A5ZQX0"/>
<dbReference type="OrthoDB" id="422362at2759"/>
<sequence length="388" mass="42584">MKPRVAVSHQALDTPVINGVKNPRKPGGYRDSGADIANALQSSGHADVLTSSTSPDPAMNHGWTFPDTESGILAAVEAGATHLWMNTILFASHPLQTSNKLDSKVSELFVVGQQPKLVESYNDKALVNDYPRKIGRCLLPDAVILKEGEDQLKKLRLPIVAKPIRGRGSHGVKLCRSYEELHDHIMELLSESPSILLEQYLLGQEATITTLPPSAGELHYKSLPPVVRFNHQNGVAPYNRTVAVTQNSRVVSPEEVFHDPAYHTIMSDCDEAARLLGCTAPIRIDVRRFKASDTGDEKDTGRFAIFDVNMKPNMTGPGRPGRDDQGSLSGMAAEALGWDFPTFLKKILDGAKMLKEIREASGVFDTGREDMGDDMQQQKYVSGKEIFQ</sequence>
<keyword evidence="3" id="KW-0067">ATP-binding</keyword>
<name>A0A6A5ZQX0_9PLEO</name>
<keyword evidence="7" id="KW-1185">Reference proteome</keyword>
<dbReference type="InterPro" id="IPR011761">
    <property type="entry name" value="ATP-grasp"/>
</dbReference>
<evidence type="ECO:0000313" key="6">
    <source>
        <dbReference type="EMBL" id="KAF2122082.1"/>
    </source>
</evidence>
<evidence type="ECO:0000256" key="3">
    <source>
        <dbReference type="PROSITE-ProRule" id="PRU00409"/>
    </source>
</evidence>
<evidence type="ECO:0000256" key="4">
    <source>
        <dbReference type="SAM" id="MobiDB-lite"/>
    </source>
</evidence>
<keyword evidence="2" id="KW-0436">Ligase</keyword>
<dbReference type="PROSITE" id="PS50975">
    <property type="entry name" value="ATP_GRASP"/>
    <property type="match status" value="1"/>
</dbReference>
<reference evidence="6" key="1">
    <citation type="journal article" date="2020" name="Stud. Mycol.">
        <title>101 Dothideomycetes genomes: a test case for predicting lifestyles and emergence of pathogens.</title>
        <authorList>
            <person name="Haridas S."/>
            <person name="Albert R."/>
            <person name="Binder M."/>
            <person name="Bloem J."/>
            <person name="Labutti K."/>
            <person name="Salamov A."/>
            <person name="Andreopoulos B."/>
            <person name="Baker S."/>
            <person name="Barry K."/>
            <person name="Bills G."/>
            <person name="Bluhm B."/>
            <person name="Cannon C."/>
            <person name="Castanera R."/>
            <person name="Culley D."/>
            <person name="Daum C."/>
            <person name="Ezra D."/>
            <person name="Gonzalez J."/>
            <person name="Henrissat B."/>
            <person name="Kuo A."/>
            <person name="Liang C."/>
            <person name="Lipzen A."/>
            <person name="Lutzoni F."/>
            <person name="Magnuson J."/>
            <person name="Mondo S."/>
            <person name="Nolan M."/>
            <person name="Ohm R."/>
            <person name="Pangilinan J."/>
            <person name="Park H.-J."/>
            <person name="Ramirez L."/>
            <person name="Alfaro M."/>
            <person name="Sun H."/>
            <person name="Tritt A."/>
            <person name="Yoshinaga Y."/>
            <person name="Zwiers L.-H."/>
            <person name="Turgeon B."/>
            <person name="Goodwin S."/>
            <person name="Spatafora J."/>
            <person name="Crous P."/>
            <person name="Grigoriev I."/>
        </authorList>
    </citation>
    <scope>NUCLEOTIDE SEQUENCE</scope>
    <source>
        <strain evidence="6">CBS 627.86</strain>
    </source>
</reference>
<evidence type="ECO:0000256" key="1">
    <source>
        <dbReference type="ARBA" id="ARBA00010871"/>
    </source>
</evidence>
<dbReference type="Proteomes" id="UP000799770">
    <property type="component" value="Unassembled WGS sequence"/>
</dbReference>
<dbReference type="PANTHER" id="PTHR23132:SF23">
    <property type="entry name" value="D-ALANINE--D-ALANINE LIGASE B"/>
    <property type="match status" value="1"/>
</dbReference>
<dbReference type="InterPro" id="IPR013815">
    <property type="entry name" value="ATP_grasp_subdomain_1"/>
</dbReference>
<gene>
    <name evidence="6" type="ORF">BDV96DRAFT_483194</name>
</gene>
<evidence type="ECO:0000256" key="2">
    <source>
        <dbReference type="ARBA" id="ARBA00022598"/>
    </source>
</evidence>
<dbReference type="Gene3D" id="3.30.1490.20">
    <property type="entry name" value="ATP-grasp fold, A domain"/>
    <property type="match status" value="1"/>
</dbReference>
<keyword evidence="3" id="KW-0547">Nucleotide-binding</keyword>
<dbReference type="Gene3D" id="3.30.470.20">
    <property type="entry name" value="ATP-grasp fold, B domain"/>
    <property type="match status" value="1"/>
</dbReference>
<dbReference type="InterPro" id="IPR011095">
    <property type="entry name" value="Dala_Dala_lig_C"/>
</dbReference>
<dbReference type="GO" id="GO:0008716">
    <property type="term" value="F:D-alanine-D-alanine ligase activity"/>
    <property type="evidence" value="ECO:0007669"/>
    <property type="project" value="InterPro"/>
</dbReference>
<accession>A0A6A5ZQX0</accession>
<dbReference type="GO" id="GO:0046872">
    <property type="term" value="F:metal ion binding"/>
    <property type="evidence" value="ECO:0007669"/>
    <property type="project" value="InterPro"/>
</dbReference>
<dbReference type="PANTHER" id="PTHR23132">
    <property type="entry name" value="D-ALANINE--D-ALANINE LIGASE"/>
    <property type="match status" value="1"/>
</dbReference>